<gene>
    <name evidence="4" type="ORF">BN980_GECA27s00197g</name>
</gene>
<comment type="caution">
    <text evidence="4">The sequence shown here is derived from an EMBL/GenBank/DDBJ whole genome shotgun (WGS) entry which is preliminary data.</text>
</comment>
<dbReference type="Gene3D" id="1.10.8.10">
    <property type="entry name" value="DNA helicase RuvA subunit, C-terminal domain"/>
    <property type="match status" value="1"/>
</dbReference>
<dbReference type="Gene3D" id="3.10.20.90">
    <property type="entry name" value="Phosphatidylinositol 3-kinase Catalytic Subunit, Chain A, domain 1"/>
    <property type="match status" value="1"/>
</dbReference>
<feature type="compositionally biased region" description="Low complexity" evidence="1">
    <location>
        <begin position="56"/>
        <end position="78"/>
    </location>
</feature>
<evidence type="ECO:0000259" key="2">
    <source>
        <dbReference type="PROSITE" id="PS50033"/>
    </source>
</evidence>
<dbReference type="InterPro" id="IPR001012">
    <property type="entry name" value="UBX_dom"/>
</dbReference>
<feature type="compositionally biased region" description="Low complexity" evidence="1">
    <location>
        <begin position="294"/>
        <end position="310"/>
    </location>
</feature>
<dbReference type="Pfam" id="PF00789">
    <property type="entry name" value="UBX"/>
    <property type="match status" value="1"/>
</dbReference>
<dbReference type="Pfam" id="PF14555">
    <property type="entry name" value="UBA_4"/>
    <property type="match status" value="1"/>
</dbReference>
<proteinExistence type="predicted"/>
<evidence type="ECO:0000313" key="4">
    <source>
        <dbReference type="EMBL" id="CDO57894.1"/>
    </source>
</evidence>
<dbReference type="GO" id="GO:0007030">
    <property type="term" value="P:Golgi organization"/>
    <property type="evidence" value="ECO:0007669"/>
    <property type="project" value="TreeGrafter"/>
</dbReference>
<dbReference type="PROSITE" id="PS51399">
    <property type="entry name" value="SEP"/>
    <property type="match status" value="1"/>
</dbReference>
<dbReference type="GO" id="GO:0005829">
    <property type="term" value="C:cytosol"/>
    <property type="evidence" value="ECO:0007669"/>
    <property type="project" value="TreeGrafter"/>
</dbReference>
<dbReference type="SMART" id="SM00166">
    <property type="entry name" value="UBX"/>
    <property type="match status" value="1"/>
</dbReference>
<protein>
    <submittedName>
        <fullName evidence="4">Similar to Saccharomyces cerevisiae YBL058W SHP1 UBX (Ubiquitin regulatory X) domain-containing protein that regulates Glc7p phosphatase activity and interacts with Cdc48p</fullName>
    </submittedName>
</protein>
<feature type="compositionally biased region" description="Acidic residues" evidence="1">
    <location>
        <begin position="151"/>
        <end position="160"/>
    </location>
</feature>
<dbReference type="CDD" id="cd14273">
    <property type="entry name" value="UBA_TAP-C_like"/>
    <property type="match status" value="1"/>
</dbReference>
<feature type="domain" description="SEP" evidence="3">
    <location>
        <begin position="195"/>
        <end position="260"/>
    </location>
</feature>
<evidence type="ECO:0000259" key="3">
    <source>
        <dbReference type="PROSITE" id="PS51399"/>
    </source>
</evidence>
<dbReference type="InterPro" id="IPR012989">
    <property type="entry name" value="SEP_domain"/>
</dbReference>
<dbReference type="FunFam" id="3.30.420.210:FF:000002">
    <property type="entry name" value="UBX domain-containing protein 1"/>
    <property type="match status" value="1"/>
</dbReference>
<feature type="compositionally biased region" description="Basic and acidic residues" evidence="1">
    <location>
        <begin position="46"/>
        <end position="55"/>
    </location>
</feature>
<feature type="domain" description="UBX" evidence="2">
    <location>
        <begin position="310"/>
        <end position="385"/>
    </location>
</feature>
<keyword evidence="5" id="KW-1185">Reference proteome</keyword>
<dbReference type="EMBL" id="CCBN010000027">
    <property type="protein sequence ID" value="CDO57894.1"/>
    <property type="molecule type" value="Genomic_DNA"/>
</dbReference>
<dbReference type="GO" id="GO:0043130">
    <property type="term" value="F:ubiquitin binding"/>
    <property type="evidence" value="ECO:0007669"/>
    <property type="project" value="TreeGrafter"/>
</dbReference>
<dbReference type="GO" id="GO:0000045">
    <property type="term" value="P:autophagosome assembly"/>
    <property type="evidence" value="ECO:0007669"/>
    <property type="project" value="TreeGrafter"/>
</dbReference>
<dbReference type="InterPro" id="IPR009060">
    <property type="entry name" value="UBA-like_sf"/>
</dbReference>
<feature type="region of interest" description="Disordered" evidence="1">
    <location>
        <begin position="46"/>
        <end position="131"/>
    </location>
</feature>
<dbReference type="SMART" id="SM00553">
    <property type="entry name" value="SEP"/>
    <property type="match status" value="1"/>
</dbReference>
<evidence type="ECO:0000313" key="5">
    <source>
        <dbReference type="Proteomes" id="UP000242525"/>
    </source>
</evidence>
<name>A0A0J9XKF9_GEOCN</name>
<dbReference type="InterPro" id="IPR029071">
    <property type="entry name" value="Ubiquitin-like_domsf"/>
</dbReference>
<evidence type="ECO:0000256" key="1">
    <source>
        <dbReference type="SAM" id="MobiDB-lite"/>
    </source>
</evidence>
<dbReference type="SUPFAM" id="SSF54236">
    <property type="entry name" value="Ubiquitin-like"/>
    <property type="match status" value="1"/>
</dbReference>
<dbReference type="OrthoDB" id="25887at2759"/>
<feature type="region of interest" description="Disordered" evidence="1">
    <location>
        <begin position="263"/>
        <end position="317"/>
    </location>
</feature>
<dbReference type="Gene3D" id="3.30.420.210">
    <property type="entry name" value="SEP domain"/>
    <property type="match status" value="1"/>
</dbReference>
<dbReference type="AlphaFoldDB" id="A0A0J9XKF9"/>
<organism evidence="4 5">
    <name type="scientific">Geotrichum candidum</name>
    <name type="common">Oospora lactis</name>
    <name type="synonym">Dipodascus geotrichum</name>
    <dbReference type="NCBI Taxonomy" id="1173061"/>
    <lineage>
        <taxon>Eukaryota</taxon>
        <taxon>Fungi</taxon>
        <taxon>Dikarya</taxon>
        <taxon>Ascomycota</taxon>
        <taxon>Saccharomycotina</taxon>
        <taxon>Dipodascomycetes</taxon>
        <taxon>Dipodascales</taxon>
        <taxon>Dipodascaceae</taxon>
        <taxon>Geotrichum</taxon>
    </lineage>
</organism>
<dbReference type="GO" id="GO:0031468">
    <property type="term" value="P:nuclear membrane reassembly"/>
    <property type="evidence" value="ECO:0007669"/>
    <property type="project" value="TreeGrafter"/>
</dbReference>
<dbReference type="PANTHER" id="PTHR23333">
    <property type="entry name" value="UBX DOMAIN CONTAINING PROTEIN"/>
    <property type="match status" value="1"/>
</dbReference>
<dbReference type="PANTHER" id="PTHR23333:SF20">
    <property type="entry name" value="NSFL1 COFACTOR P47"/>
    <property type="match status" value="1"/>
</dbReference>
<dbReference type="SUPFAM" id="SSF46934">
    <property type="entry name" value="UBA-like"/>
    <property type="match status" value="1"/>
</dbReference>
<accession>A0A0J9XKF9</accession>
<dbReference type="STRING" id="1173061.A0A0J9XKF9"/>
<reference evidence="4" key="1">
    <citation type="submission" date="2014-03" db="EMBL/GenBank/DDBJ databases">
        <authorList>
            <person name="Casaregola S."/>
        </authorList>
    </citation>
    <scope>NUCLEOTIDE SEQUENCE [LARGE SCALE GENOMIC DNA]</scope>
    <source>
        <strain evidence="4">CLIB 918</strain>
    </source>
</reference>
<dbReference type="SUPFAM" id="SSF102848">
    <property type="entry name" value="NSFL1 (p97 ATPase) cofactor p47, SEP domain"/>
    <property type="match status" value="1"/>
</dbReference>
<dbReference type="GO" id="GO:0043161">
    <property type="term" value="P:proteasome-mediated ubiquitin-dependent protein catabolic process"/>
    <property type="evidence" value="ECO:0007669"/>
    <property type="project" value="TreeGrafter"/>
</dbReference>
<dbReference type="InterPro" id="IPR036241">
    <property type="entry name" value="NSFL1C_SEP_dom_sf"/>
</dbReference>
<dbReference type="PROSITE" id="PS50033">
    <property type="entry name" value="UBX"/>
    <property type="match status" value="1"/>
</dbReference>
<dbReference type="GO" id="GO:0061025">
    <property type="term" value="P:membrane fusion"/>
    <property type="evidence" value="ECO:0007669"/>
    <property type="project" value="TreeGrafter"/>
</dbReference>
<sequence>MSTPDQSNKIAQFVQITQATPAEASAVLSAANWDLDSAVTLFFEGKGELDNEQHEQPQASAPVSSASSSTAPSRSQSKSSKRFATLSDLEHSSQAAGGHSDSDDEPEKNWFTGGEKSGLAVHKPNKRDVFASGNKLVEDIIKRSQRQQQDDNSEGESDGEETSHFVGTGHRLGNHEVPSQAINAGPSSSRDRPPRVTRTLTFWRNGFSVEDSPLYRYDDPSNIPHLKAIEQGKAPISILNVEYGQGVDVHVIRKLDEDYAAPKRKVGGFHGHGQRLGSPVPGEKSKSPTPVPEPAVSSSVASESSTPAEPENADAPVQIQLGDGSRHRRRFVGAGPVQQLYDFVDSVSPSQRAYTLQTTFPMKKLEDRDISLKEAGLVGSVVIQRWD</sequence>
<dbReference type="GO" id="GO:0005634">
    <property type="term" value="C:nucleus"/>
    <property type="evidence" value="ECO:0007669"/>
    <property type="project" value="TreeGrafter"/>
</dbReference>
<feature type="region of interest" description="Disordered" evidence="1">
    <location>
        <begin position="143"/>
        <end position="195"/>
    </location>
</feature>
<dbReference type="Pfam" id="PF08059">
    <property type="entry name" value="SEP"/>
    <property type="match status" value="1"/>
</dbReference>
<dbReference type="Proteomes" id="UP000242525">
    <property type="component" value="Unassembled WGS sequence"/>
</dbReference>